<keyword evidence="8" id="KW-1185">Reference proteome</keyword>
<dbReference type="Proteomes" id="UP000541810">
    <property type="component" value="Unassembled WGS sequence"/>
</dbReference>
<gene>
    <name evidence="7" type="ORF">HNQ40_000156</name>
</gene>
<accession>A0A7X0H5T7</accession>
<proteinExistence type="predicted"/>
<evidence type="ECO:0000313" key="7">
    <source>
        <dbReference type="EMBL" id="MBB6428350.1"/>
    </source>
</evidence>
<dbReference type="CDD" id="cd07984">
    <property type="entry name" value="LPLAT_LABLAT-like"/>
    <property type="match status" value="1"/>
</dbReference>
<dbReference type="PANTHER" id="PTHR30606">
    <property type="entry name" value="LIPID A BIOSYNTHESIS LAUROYL ACYLTRANSFERASE"/>
    <property type="match status" value="1"/>
</dbReference>
<dbReference type="EMBL" id="JACHGY010000001">
    <property type="protein sequence ID" value="MBB6428350.1"/>
    <property type="molecule type" value="Genomic_DNA"/>
</dbReference>
<evidence type="ECO:0000256" key="1">
    <source>
        <dbReference type="ARBA" id="ARBA00004533"/>
    </source>
</evidence>
<keyword evidence="5" id="KW-0472">Membrane</keyword>
<keyword evidence="4 7" id="KW-0808">Transferase</keyword>
<organism evidence="7 8">
    <name type="scientific">Algisphaera agarilytica</name>
    <dbReference type="NCBI Taxonomy" id="1385975"/>
    <lineage>
        <taxon>Bacteria</taxon>
        <taxon>Pseudomonadati</taxon>
        <taxon>Planctomycetota</taxon>
        <taxon>Phycisphaerae</taxon>
        <taxon>Phycisphaerales</taxon>
        <taxon>Phycisphaeraceae</taxon>
        <taxon>Algisphaera</taxon>
    </lineage>
</organism>
<evidence type="ECO:0000256" key="6">
    <source>
        <dbReference type="ARBA" id="ARBA00023315"/>
    </source>
</evidence>
<keyword evidence="2" id="KW-1003">Cell membrane</keyword>
<keyword evidence="6 7" id="KW-0012">Acyltransferase</keyword>
<dbReference type="InterPro" id="IPR004960">
    <property type="entry name" value="LipA_acyltrans"/>
</dbReference>
<name>A0A7X0H5T7_9BACT</name>
<evidence type="ECO:0000256" key="3">
    <source>
        <dbReference type="ARBA" id="ARBA00022519"/>
    </source>
</evidence>
<dbReference type="AlphaFoldDB" id="A0A7X0H5T7"/>
<dbReference type="GO" id="GO:0005886">
    <property type="term" value="C:plasma membrane"/>
    <property type="evidence" value="ECO:0007669"/>
    <property type="project" value="UniProtKB-SubCell"/>
</dbReference>
<evidence type="ECO:0000256" key="5">
    <source>
        <dbReference type="ARBA" id="ARBA00023136"/>
    </source>
</evidence>
<dbReference type="RefSeq" id="WP_184675407.1">
    <property type="nucleotide sequence ID" value="NZ_JACHGY010000001.1"/>
</dbReference>
<dbReference type="PANTHER" id="PTHR30606:SF10">
    <property type="entry name" value="PHOSPHATIDYLINOSITOL MANNOSIDE ACYLTRANSFERASE"/>
    <property type="match status" value="1"/>
</dbReference>
<sequence length="338" mass="38837">MAQRGPVYEKVEYLLARLLATAVTGFEVEQSQKTARFIGAQLDRFDVKHRKRAQHNIRLCFPDWTDDQVRLCAKKSTQHLIQLAFETLHTPKVLNADSWPNHIKMVNLGQAIDLLNSDGPTILLTGHQGNWEVLGYLLALLGYDMDTIARPLDNKLINDWLLGIREKQGMRIVTKFDATERMVSVLEQGGALAFTADQNAGDKGIFVPFFGRFASTYKSIGLLAMTHNAPIVCGYAHRIGQDFKFEMGITDIIRPEDWEAQPNPLYYITARYCRAFETMVRDRPDQFLWSHRRWKSRPRHEKKGQPIPRALRTNLEGLPWMTDDLMRQLENPPPEYTA</sequence>
<evidence type="ECO:0000256" key="4">
    <source>
        <dbReference type="ARBA" id="ARBA00022679"/>
    </source>
</evidence>
<evidence type="ECO:0000313" key="8">
    <source>
        <dbReference type="Proteomes" id="UP000541810"/>
    </source>
</evidence>
<dbReference type="GO" id="GO:0009247">
    <property type="term" value="P:glycolipid biosynthetic process"/>
    <property type="evidence" value="ECO:0007669"/>
    <property type="project" value="UniProtKB-ARBA"/>
</dbReference>
<evidence type="ECO:0000256" key="2">
    <source>
        <dbReference type="ARBA" id="ARBA00022475"/>
    </source>
</evidence>
<protein>
    <submittedName>
        <fullName evidence="7">KDO2-lipid IV(A) lauroyltransferase</fullName>
        <ecNumber evidence="7">2.3.1.241</ecNumber>
    </submittedName>
</protein>
<dbReference type="Pfam" id="PF03279">
    <property type="entry name" value="Lip_A_acyltrans"/>
    <property type="match status" value="1"/>
</dbReference>
<comment type="caution">
    <text evidence="7">The sequence shown here is derived from an EMBL/GenBank/DDBJ whole genome shotgun (WGS) entry which is preliminary data.</text>
</comment>
<reference evidence="7 8" key="1">
    <citation type="submission" date="2020-08" db="EMBL/GenBank/DDBJ databases">
        <title>Genomic Encyclopedia of Type Strains, Phase IV (KMG-IV): sequencing the most valuable type-strain genomes for metagenomic binning, comparative biology and taxonomic classification.</title>
        <authorList>
            <person name="Goeker M."/>
        </authorList>
    </citation>
    <scope>NUCLEOTIDE SEQUENCE [LARGE SCALE GENOMIC DNA]</scope>
    <source>
        <strain evidence="7 8">DSM 103725</strain>
    </source>
</reference>
<keyword evidence="3" id="KW-0997">Cell inner membrane</keyword>
<comment type="subcellular location">
    <subcellularLocation>
        <location evidence="1">Cell inner membrane</location>
    </subcellularLocation>
</comment>
<dbReference type="EC" id="2.3.1.241" evidence="7"/>
<dbReference type="GO" id="GO:0008913">
    <property type="term" value="F:Kdo2-lipid IVA acyltransferase activity"/>
    <property type="evidence" value="ECO:0007669"/>
    <property type="project" value="UniProtKB-EC"/>
</dbReference>